<dbReference type="InterPro" id="IPR026881">
    <property type="entry name" value="WYL_dom"/>
</dbReference>
<dbReference type="RefSeq" id="WP_211430028.1">
    <property type="nucleotide sequence ID" value="NZ_CP072649.1"/>
</dbReference>
<dbReference type="Pfam" id="PF13280">
    <property type="entry name" value="WYL"/>
    <property type="match status" value="1"/>
</dbReference>
<dbReference type="PANTHER" id="PTHR34580:SF9">
    <property type="entry name" value="SLL5097 PROTEIN"/>
    <property type="match status" value="1"/>
</dbReference>
<dbReference type="InterPro" id="IPR051534">
    <property type="entry name" value="CBASS_pafABC_assoc_protein"/>
</dbReference>
<dbReference type="EMBL" id="CP072649">
    <property type="protein sequence ID" value="QUW04139.1"/>
    <property type="molecule type" value="Genomic_DNA"/>
</dbReference>
<protein>
    <submittedName>
        <fullName evidence="3">WYL domain-containing protein</fullName>
    </submittedName>
</protein>
<feature type="domain" description="WYL" evidence="1">
    <location>
        <begin position="147"/>
        <end position="216"/>
    </location>
</feature>
<name>A0ABX8BEP6_9BACT</name>
<gene>
    <name evidence="3" type="ORF">J8C06_13935</name>
</gene>
<evidence type="ECO:0000259" key="2">
    <source>
        <dbReference type="Pfam" id="PF25583"/>
    </source>
</evidence>
<evidence type="ECO:0000313" key="3">
    <source>
        <dbReference type="EMBL" id="QUW04139.1"/>
    </source>
</evidence>
<dbReference type="PROSITE" id="PS52050">
    <property type="entry name" value="WYL"/>
    <property type="match status" value="1"/>
</dbReference>
<accession>A0ABX8BEP6</accession>
<dbReference type="PANTHER" id="PTHR34580">
    <property type="match status" value="1"/>
</dbReference>
<keyword evidence="4" id="KW-1185">Reference proteome</keyword>
<dbReference type="Pfam" id="PF25583">
    <property type="entry name" value="WCX"/>
    <property type="match status" value="1"/>
</dbReference>
<proteinExistence type="predicted"/>
<sequence length="335" mass="38249">MDIKPRLHFRQLERFTWIHAEIQSGRFPNTCSIAEKFEISRKTAQETIAFMRDRFNLPLAYSGRQRGFYYTEPVHSLPWLTLTEGEVAAILIAERLAQAYAGGLSSDIANVLVKVVQSFTDRVSVDLTHLLNAQSVEPLPTSSINHEHFKALLQAIAQHKRIYMNYFTQSSGETKARKLDPLHLHSARAEWYVIGFDHLRNKVLDFHLGRIREITVLDETFEPPTGFDIERYLARGFGMIRGDGQLYDVVVQFDAYQARWIRQQSKVHKTALYEDLPDGGLRVTMQVGALEGVKQWVMQYGAHVQVVAPPALRDLVRREAEALLAHYSDAAKEAT</sequence>
<organism evidence="3 4">
    <name type="scientific">Chloracidobacterium validum</name>
    <dbReference type="NCBI Taxonomy" id="2821543"/>
    <lineage>
        <taxon>Bacteria</taxon>
        <taxon>Pseudomonadati</taxon>
        <taxon>Acidobacteriota</taxon>
        <taxon>Terriglobia</taxon>
        <taxon>Terriglobales</taxon>
        <taxon>Acidobacteriaceae</taxon>
        <taxon>Chloracidobacterium</taxon>
    </lineage>
</organism>
<evidence type="ECO:0000259" key="1">
    <source>
        <dbReference type="Pfam" id="PF13280"/>
    </source>
</evidence>
<reference evidence="3 4" key="1">
    <citation type="submission" date="2021-03" db="EMBL/GenBank/DDBJ databases">
        <title>Genomic and phenotypic characterization of Chloracidobacterium isolates provides evidence for multiple species.</title>
        <authorList>
            <person name="Saini M.K."/>
            <person name="Costas A.M.G."/>
            <person name="Tank M."/>
            <person name="Bryant D.A."/>
        </authorList>
    </citation>
    <scope>NUCLEOTIDE SEQUENCE [LARGE SCALE GENOMIC DNA]</scope>
    <source>
        <strain evidence="3 4">BV2-C</strain>
    </source>
</reference>
<dbReference type="InterPro" id="IPR057727">
    <property type="entry name" value="WCX_dom"/>
</dbReference>
<dbReference type="Proteomes" id="UP000676506">
    <property type="component" value="Chromosome 2"/>
</dbReference>
<feature type="domain" description="WCX" evidence="2">
    <location>
        <begin position="246"/>
        <end position="324"/>
    </location>
</feature>
<evidence type="ECO:0000313" key="4">
    <source>
        <dbReference type="Proteomes" id="UP000676506"/>
    </source>
</evidence>